<dbReference type="GO" id="GO:0008289">
    <property type="term" value="F:lipid binding"/>
    <property type="evidence" value="ECO:0007669"/>
    <property type="project" value="InterPro"/>
</dbReference>
<evidence type="ECO:0000256" key="1">
    <source>
        <dbReference type="SAM" id="MobiDB-lite"/>
    </source>
</evidence>
<protein>
    <submittedName>
        <fullName evidence="3">ENHANCED DISEASE RESISTANCE protein</fullName>
    </submittedName>
</protein>
<dbReference type="SUPFAM" id="SSF55961">
    <property type="entry name" value="Bet v1-like"/>
    <property type="match status" value="1"/>
</dbReference>
<dbReference type="PANTHER" id="PTHR12136">
    <property type="entry name" value="ENHANCED DISEASE RESISTANCE-RELATED"/>
    <property type="match status" value="1"/>
</dbReference>
<feature type="region of interest" description="Disordered" evidence="1">
    <location>
        <begin position="126"/>
        <end position="149"/>
    </location>
</feature>
<sequence length="211" mass="24028">MVGMFRRWNSKRDVVFSRQWFRGQDGTYTILQFPIAHKKCPPKSGYRRTEINPSTWEIRGLNTSFGSNGAKCLVTQMLEIHSVGWRRWKQNKWTKFEKTVPYALLSQVAGSGAAILAQAQQTFMNAEMSQRGKSKSTNPKNTQNTKDANIDSSSFVSSAIANYPNTKQLKYWVTSPSYVLKVPLHNPSDLPLSHAQNPLPYSSLDQWRMPP</sequence>
<dbReference type="InterPro" id="IPR045096">
    <property type="entry name" value="EDR2-like"/>
</dbReference>
<accession>A0A7J0FNC6</accession>
<evidence type="ECO:0000259" key="2">
    <source>
        <dbReference type="Pfam" id="PF01852"/>
    </source>
</evidence>
<dbReference type="OrthoDB" id="9970435at2759"/>
<feature type="compositionally biased region" description="Polar residues" evidence="1">
    <location>
        <begin position="194"/>
        <end position="205"/>
    </location>
</feature>
<feature type="region of interest" description="Disordered" evidence="1">
    <location>
        <begin position="189"/>
        <end position="211"/>
    </location>
</feature>
<name>A0A7J0FNC6_9ERIC</name>
<keyword evidence="4" id="KW-1185">Reference proteome</keyword>
<feature type="domain" description="START" evidence="2">
    <location>
        <begin position="12"/>
        <end position="85"/>
    </location>
</feature>
<organism evidence="3 4">
    <name type="scientific">Actinidia rufa</name>
    <dbReference type="NCBI Taxonomy" id="165716"/>
    <lineage>
        <taxon>Eukaryota</taxon>
        <taxon>Viridiplantae</taxon>
        <taxon>Streptophyta</taxon>
        <taxon>Embryophyta</taxon>
        <taxon>Tracheophyta</taxon>
        <taxon>Spermatophyta</taxon>
        <taxon>Magnoliopsida</taxon>
        <taxon>eudicotyledons</taxon>
        <taxon>Gunneridae</taxon>
        <taxon>Pentapetalae</taxon>
        <taxon>asterids</taxon>
        <taxon>Ericales</taxon>
        <taxon>Actinidiaceae</taxon>
        <taxon>Actinidia</taxon>
    </lineage>
</organism>
<dbReference type="AlphaFoldDB" id="A0A7J0FNC6"/>
<dbReference type="EMBL" id="BJWL01000013">
    <property type="protein sequence ID" value="GFY99649.1"/>
    <property type="molecule type" value="Genomic_DNA"/>
</dbReference>
<dbReference type="Proteomes" id="UP000585474">
    <property type="component" value="Unassembled WGS sequence"/>
</dbReference>
<evidence type="ECO:0000313" key="3">
    <source>
        <dbReference type="EMBL" id="GFY99649.1"/>
    </source>
</evidence>
<dbReference type="InterPro" id="IPR002913">
    <property type="entry name" value="START_lipid-bd_dom"/>
</dbReference>
<gene>
    <name evidence="3" type="ORF">Acr_13g0010490</name>
</gene>
<proteinExistence type="predicted"/>
<dbReference type="Gene3D" id="3.30.530.20">
    <property type="match status" value="1"/>
</dbReference>
<reference evidence="3 4" key="1">
    <citation type="submission" date="2019-07" db="EMBL/GenBank/DDBJ databases">
        <title>De Novo Assembly of kiwifruit Actinidia rufa.</title>
        <authorList>
            <person name="Sugita-Konishi S."/>
            <person name="Sato K."/>
            <person name="Mori E."/>
            <person name="Abe Y."/>
            <person name="Kisaki G."/>
            <person name="Hamano K."/>
            <person name="Suezawa K."/>
            <person name="Otani M."/>
            <person name="Fukuda T."/>
            <person name="Manabe T."/>
            <person name="Gomi K."/>
            <person name="Tabuchi M."/>
            <person name="Akimitsu K."/>
            <person name="Kataoka I."/>
        </authorList>
    </citation>
    <scope>NUCLEOTIDE SEQUENCE [LARGE SCALE GENOMIC DNA]</scope>
    <source>
        <strain evidence="4">cv. Fuchu</strain>
    </source>
</reference>
<evidence type="ECO:0000313" key="4">
    <source>
        <dbReference type="Proteomes" id="UP000585474"/>
    </source>
</evidence>
<dbReference type="InterPro" id="IPR023393">
    <property type="entry name" value="START-like_dom_sf"/>
</dbReference>
<dbReference type="Pfam" id="PF01852">
    <property type="entry name" value="START"/>
    <property type="match status" value="1"/>
</dbReference>
<dbReference type="PANTHER" id="PTHR12136:SF47">
    <property type="entry name" value="ENHANCED DISEASE RESISTANCE PROTEIN (DUF1336)"/>
    <property type="match status" value="1"/>
</dbReference>
<feature type="compositionally biased region" description="Polar residues" evidence="1">
    <location>
        <begin position="135"/>
        <end position="149"/>
    </location>
</feature>
<comment type="caution">
    <text evidence="3">The sequence shown here is derived from an EMBL/GenBank/DDBJ whole genome shotgun (WGS) entry which is preliminary data.</text>
</comment>